<evidence type="ECO:0000256" key="17">
    <source>
        <dbReference type="ARBA" id="ARBA00030754"/>
    </source>
</evidence>
<reference evidence="21" key="1">
    <citation type="submission" date="2020-10" db="EMBL/GenBank/DDBJ databases">
        <title>CRESS DNA virus dark matter in the feces of wild birds.</title>
        <authorList>
            <person name="Yang S."/>
            <person name="Zhang W."/>
        </authorList>
    </citation>
    <scope>NUCLEOTIDE SEQUENCE</scope>
    <source>
        <strain evidence="21">Brb25usv12</strain>
    </source>
</reference>
<dbReference type="GO" id="GO:0004519">
    <property type="term" value="F:endonuclease activity"/>
    <property type="evidence" value="ECO:0007669"/>
    <property type="project" value="UniProtKB-KW"/>
</dbReference>
<keyword evidence="11" id="KW-0547">Nucleotide-binding</keyword>
<organism evidence="21">
    <name type="scientific">Fringilla montifringilla CRESS-DNA-virus sp</name>
    <dbReference type="NCBI Taxonomy" id="2815044"/>
    <lineage>
        <taxon>Viruses</taxon>
        <taxon>Monodnaviria</taxon>
        <taxon>Shotokuvirae</taxon>
        <taxon>Cressdnaviricota</taxon>
    </lineage>
</organism>
<evidence type="ECO:0000313" key="21">
    <source>
        <dbReference type="EMBL" id="QTE03494.1"/>
    </source>
</evidence>
<comment type="subcellular location">
    <subcellularLocation>
        <location evidence="2">Host nucleus</location>
    </subcellularLocation>
</comment>
<keyword evidence="5" id="KW-1048">Host nucleus</keyword>
<sequence length="325" mass="37626">MTQRARAWCFTLNNYGNQDERMLQELECRYIVYGRETGESGTPHLQGYVFFSERKTLSSVRRVIPGAHLSVRGGTHKQASDYCKKDGDVYERGDPPLDPEEIRKKGCEANAEKWKAMRQYAIVGDMESIGRDHPKEYIQLKPRLESLYAPRNEPLDGDLLHEWWVGPTGTGKSRLLWKLYPDHFAKSINKWWDGYRFEPVVAIEEWSPDNGVTAQALKRWADRYPFSGEIKGGVLQRLRPKKIIVLSNYTMEQCFPRHEDLAPLTRRFKVIDFPNGESHAGFRAAWFNNPPAHSLTVSDTTEDSEMFDIEDDETVLNLDFLYSQE</sequence>
<comment type="catalytic activity">
    <reaction evidence="19">
        <text>ATP + H2O = ADP + phosphate + H(+)</text>
        <dbReference type="Rhea" id="RHEA:13065"/>
        <dbReference type="ChEBI" id="CHEBI:15377"/>
        <dbReference type="ChEBI" id="CHEBI:15378"/>
        <dbReference type="ChEBI" id="CHEBI:30616"/>
        <dbReference type="ChEBI" id="CHEBI:43474"/>
        <dbReference type="ChEBI" id="CHEBI:456216"/>
    </reaction>
</comment>
<dbReference type="Pfam" id="PF02407">
    <property type="entry name" value="Viral_Rep"/>
    <property type="match status" value="1"/>
</dbReference>
<dbReference type="GO" id="GO:0003724">
    <property type="term" value="F:RNA helicase activity"/>
    <property type="evidence" value="ECO:0007669"/>
    <property type="project" value="InterPro"/>
</dbReference>
<accession>A0A8A4XCK6</accession>
<evidence type="ECO:0000256" key="15">
    <source>
        <dbReference type="ARBA" id="ARBA00023125"/>
    </source>
</evidence>
<dbReference type="GO" id="GO:0006260">
    <property type="term" value="P:DNA replication"/>
    <property type="evidence" value="ECO:0007669"/>
    <property type="project" value="UniProtKB-KW"/>
</dbReference>
<keyword evidence="12" id="KW-0255">Endonuclease</keyword>
<dbReference type="InterPro" id="IPR027417">
    <property type="entry name" value="P-loop_NTPase"/>
</dbReference>
<evidence type="ECO:0000256" key="19">
    <source>
        <dbReference type="ARBA" id="ARBA00049360"/>
    </source>
</evidence>
<evidence type="ECO:0000256" key="12">
    <source>
        <dbReference type="ARBA" id="ARBA00022759"/>
    </source>
</evidence>
<evidence type="ECO:0000256" key="2">
    <source>
        <dbReference type="ARBA" id="ARBA00004147"/>
    </source>
</evidence>
<name>A0A8A4XCK6_9VIRU</name>
<keyword evidence="10" id="KW-0479">Metal-binding</keyword>
<comment type="similarity">
    <text evidence="3">Belongs to the nanoviruses/circoviruses replication-associated protein family.</text>
</comment>
<keyword evidence="15" id="KW-0238">DNA-binding</keyword>
<evidence type="ECO:0000256" key="3">
    <source>
        <dbReference type="ARBA" id="ARBA00008545"/>
    </source>
</evidence>
<dbReference type="GO" id="GO:0016787">
    <property type="term" value="F:hydrolase activity"/>
    <property type="evidence" value="ECO:0007669"/>
    <property type="project" value="UniProtKB-KW"/>
</dbReference>
<dbReference type="GO" id="GO:0046872">
    <property type="term" value="F:metal ion binding"/>
    <property type="evidence" value="ECO:0007669"/>
    <property type="project" value="UniProtKB-KW"/>
</dbReference>
<evidence type="ECO:0000259" key="20">
    <source>
        <dbReference type="PROSITE" id="PS52020"/>
    </source>
</evidence>
<keyword evidence="9" id="KW-0540">Nuclease</keyword>
<evidence type="ECO:0000256" key="10">
    <source>
        <dbReference type="ARBA" id="ARBA00022723"/>
    </source>
</evidence>
<evidence type="ECO:0000256" key="9">
    <source>
        <dbReference type="ARBA" id="ARBA00022722"/>
    </source>
</evidence>
<evidence type="ECO:0000256" key="1">
    <source>
        <dbReference type="ARBA" id="ARBA00001936"/>
    </source>
</evidence>
<evidence type="ECO:0000256" key="11">
    <source>
        <dbReference type="ARBA" id="ARBA00022741"/>
    </source>
</evidence>
<keyword evidence="16" id="KW-0511">Multifunctional enzyme</keyword>
<dbReference type="GO" id="GO:0016779">
    <property type="term" value="F:nucleotidyltransferase activity"/>
    <property type="evidence" value="ECO:0007669"/>
    <property type="project" value="UniProtKB-KW"/>
</dbReference>
<comment type="cofactor">
    <cofactor evidence="1">
        <name>Mn(2+)</name>
        <dbReference type="ChEBI" id="CHEBI:29035"/>
    </cofactor>
</comment>
<evidence type="ECO:0000256" key="6">
    <source>
        <dbReference type="ARBA" id="ARBA00022679"/>
    </source>
</evidence>
<keyword evidence="6" id="KW-0808">Transferase</keyword>
<dbReference type="SUPFAM" id="SSF52540">
    <property type="entry name" value="P-loop containing nucleoside triphosphate hydrolases"/>
    <property type="match status" value="1"/>
</dbReference>
<evidence type="ECO:0000256" key="18">
    <source>
        <dbReference type="ARBA" id="ARBA00032243"/>
    </source>
</evidence>
<dbReference type="GO" id="GO:0042025">
    <property type="term" value="C:host cell nucleus"/>
    <property type="evidence" value="ECO:0007669"/>
    <property type="project" value="UniProtKB-SubCell"/>
</dbReference>
<evidence type="ECO:0000256" key="16">
    <source>
        <dbReference type="ARBA" id="ARBA00023268"/>
    </source>
</evidence>
<evidence type="ECO:0000256" key="5">
    <source>
        <dbReference type="ARBA" id="ARBA00022562"/>
    </source>
</evidence>
<dbReference type="GO" id="GO:0003677">
    <property type="term" value="F:DNA binding"/>
    <property type="evidence" value="ECO:0007669"/>
    <property type="project" value="UniProtKB-KW"/>
</dbReference>
<keyword evidence="8" id="KW-0235">DNA replication</keyword>
<feature type="domain" description="CRESS-DNA virus Rep endonuclease" evidence="20">
    <location>
        <begin position="2"/>
        <end position="95"/>
    </location>
</feature>
<dbReference type="EMBL" id="MW182830">
    <property type="protein sequence ID" value="QTE03494.1"/>
    <property type="molecule type" value="Genomic_DNA"/>
</dbReference>
<dbReference type="InterPro" id="IPR000605">
    <property type="entry name" value="Helicase_SF3_ssDNA/RNA_vir"/>
</dbReference>
<keyword evidence="13" id="KW-0378">Hydrolase</keyword>
<dbReference type="PROSITE" id="PS52020">
    <property type="entry name" value="CRESS_DNA_REP"/>
    <property type="match status" value="1"/>
</dbReference>
<evidence type="ECO:0000256" key="8">
    <source>
        <dbReference type="ARBA" id="ARBA00022705"/>
    </source>
</evidence>
<evidence type="ECO:0000256" key="7">
    <source>
        <dbReference type="ARBA" id="ARBA00022695"/>
    </source>
</evidence>
<dbReference type="GO" id="GO:0003723">
    <property type="term" value="F:RNA binding"/>
    <property type="evidence" value="ECO:0007669"/>
    <property type="project" value="InterPro"/>
</dbReference>
<dbReference type="Pfam" id="PF00910">
    <property type="entry name" value="RNA_helicase"/>
    <property type="match status" value="1"/>
</dbReference>
<protein>
    <recommendedName>
        <fullName evidence="4">Replication-associated protein</fullName>
    </recommendedName>
    <alternativeName>
        <fullName evidence="17">ATP-dependent helicase Rep</fullName>
    </alternativeName>
    <alternativeName>
        <fullName evidence="18">RepP</fullName>
    </alternativeName>
</protein>
<proteinExistence type="inferred from homology"/>
<keyword evidence="7" id="KW-0548">Nucleotidyltransferase</keyword>
<evidence type="ECO:0000256" key="4">
    <source>
        <dbReference type="ARBA" id="ARBA00014531"/>
    </source>
</evidence>
<keyword evidence="14" id="KW-0190">Covalent protein-DNA linkage</keyword>
<dbReference type="Gene3D" id="3.40.1310.20">
    <property type="match status" value="1"/>
</dbReference>
<dbReference type="InterPro" id="IPR049912">
    <property type="entry name" value="CRESS_DNA_REP"/>
</dbReference>
<dbReference type="GO" id="GO:0000166">
    <property type="term" value="F:nucleotide binding"/>
    <property type="evidence" value="ECO:0007669"/>
    <property type="project" value="UniProtKB-KW"/>
</dbReference>
<evidence type="ECO:0000256" key="13">
    <source>
        <dbReference type="ARBA" id="ARBA00022801"/>
    </source>
</evidence>
<evidence type="ECO:0000256" key="14">
    <source>
        <dbReference type="ARBA" id="ARBA00023124"/>
    </source>
</evidence>